<dbReference type="GO" id="GO:0006508">
    <property type="term" value="P:proteolysis"/>
    <property type="evidence" value="ECO:0007669"/>
    <property type="project" value="UniProtKB-KW"/>
</dbReference>
<proteinExistence type="inferred from homology"/>
<feature type="active site" description="Charge relay system" evidence="5">
    <location>
        <position position="265"/>
    </location>
</feature>
<dbReference type="PROSITE" id="PS51892">
    <property type="entry name" value="SUBTILASE"/>
    <property type="match status" value="1"/>
</dbReference>
<dbReference type="PANTHER" id="PTHR43806">
    <property type="entry name" value="PEPTIDASE S8"/>
    <property type="match status" value="1"/>
</dbReference>
<dbReference type="InterPro" id="IPR015500">
    <property type="entry name" value="Peptidase_S8_subtilisin-rel"/>
</dbReference>
<evidence type="ECO:0000256" key="4">
    <source>
        <dbReference type="ARBA" id="ARBA00022825"/>
    </source>
</evidence>
<evidence type="ECO:0000256" key="5">
    <source>
        <dbReference type="PROSITE-ProRule" id="PRU01240"/>
    </source>
</evidence>
<organism evidence="8 9">
    <name type="scientific">Pararhodobacter oceanensis</name>
    <dbReference type="NCBI Taxonomy" id="2172121"/>
    <lineage>
        <taxon>Bacteria</taxon>
        <taxon>Pseudomonadati</taxon>
        <taxon>Pseudomonadota</taxon>
        <taxon>Alphaproteobacteria</taxon>
        <taxon>Rhodobacterales</taxon>
        <taxon>Paracoccaceae</taxon>
        <taxon>Pararhodobacter</taxon>
    </lineage>
</organism>
<evidence type="ECO:0000313" key="8">
    <source>
        <dbReference type="EMBL" id="PVH29518.1"/>
    </source>
</evidence>
<feature type="active site" description="Charge relay system" evidence="5">
    <location>
        <position position="234"/>
    </location>
</feature>
<sequence>MWKSNGVRAAVLLAGLVIWGGVSGGFWGGAVAFAQGIDQSTAETGATDTAGESTPGGSIEAEYGAGDYGPGEYGPGDYGPGGYGEGDYGQYPGTPSFMEADCAGCGEISDAPRPTGRVLRGAGALYEHIVVGPQGQADAVRQAIEEVGGAVVRTRALAALSQVSQIATFPNRAAFERAQALIAERAPDSALALHHLYYFAQSGRAPRLYAPGLIGDPAPGHCRLPRAVSIGMIDGPVNVEHPALQGASVTYETVVEGHRVPSANHGTAVAALLVGEDASGALAGFARGARLHAVSVFGNSDAGEEASVERIVLALDRLAGRGVRLINMSISGPENPAMAQALAAVAGRGVVLVASSGNDRRPLVAWPAASEHVIAVTAIDAARRRFFRANTGAEIEFAAPGVDVYAARARGGGYVSGTSFATPIVTAIAARHMARGAGSAQAVRARLRAAVETLGAGQRNTEFGWGLVHAGGC</sequence>
<dbReference type="PRINTS" id="PR00723">
    <property type="entry name" value="SUBTILISIN"/>
</dbReference>
<feature type="compositionally biased region" description="Gly residues" evidence="6">
    <location>
        <begin position="66"/>
        <end position="87"/>
    </location>
</feature>
<dbReference type="Proteomes" id="UP000245911">
    <property type="component" value="Unassembled WGS sequence"/>
</dbReference>
<evidence type="ECO:0000256" key="6">
    <source>
        <dbReference type="SAM" id="MobiDB-lite"/>
    </source>
</evidence>
<evidence type="ECO:0000313" key="9">
    <source>
        <dbReference type="Proteomes" id="UP000245911"/>
    </source>
</evidence>
<dbReference type="InterPro" id="IPR000209">
    <property type="entry name" value="Peptidase_S8/S53_dom"/>
</dbReference>
<dbReference type="Gene3D" id="3.40.50.200">
    <property type="entry name" value="Peptidase S8/S53 domain"/>
    <property type="match status" value="1"/>
</dbReference>
<dbReference type="Pfam" id="PF00082">
    <property type="entry name" value="Peptidase_S8"/>
    <property type="match status" value="1"/>
</dbReference>
<feature type="compositionally biased region" description="Low complexity" evidence="6">
    <location>
        <begin position="44"/>
        <end position="53"/>
    </location>
</feature>
<comment type="similarity">
    <text evidence="1 5">Belongs to the peptidase S8 family.</text>
</comment>
<evidence type="ECO:0000259" key="7">
    <source>
        <dbReference type="Pfam" id="PF00082"/>
    </source>
</evidence>
<gene>
    <name evidence="8" type="ORF">DDE20_05135</name>
</gene>
<dbReference type="RefSeq" id="WP_116557401.1">
    <property type="nucleotide sequence ID" value="NZ_QDKM01000002.1"/>
</dbReference>
<feature type="active site" description="Charge relay system" evidence="5">
    <location>
        <position position="419"/>
    </location>
</feature>
<keyword evidence="4 5" id="KW-0720">Serine protease</keyword>
<dbReference type="EMBL" id="QDKM01000002">
    <property type="protein sequence ID" value="PVH29518.1"/>
    <property type="molecule type" value="Genomic_DNA"/>
</dbReference>
<dbReference type="PANTHER" id="PTHR43806:SF11">
    <property type="entry name" value="CEREVISIN-RELATED"/>
    <property type="match status" value="1"/>
</dbReference>
<keyword evidence="2 5" id="KW-0645">Protease</keyword>
<dbReference type="CDD" id="cd05561">
    <property type="entry name" value="Peptidases_S8_4"/>
    <property type="match status" value="1"/>
</dbReference>
<evidence type="ECO:0000256" key="3">
    <source>
        <dbReference type="ARBA" id="ARBA00022801"/>
    </source>
</evidence>
<dbReference type="InterPro" id="IPR050131">
    <property type="entry name" value="Peptidase_S8_subtilisin-like"/>
</dbReference>
<keyword evidence="3 5" id="KW-0378">Hydrolase</keyword>
<feature type="domain" description="Peptidase S8/S53" evidence="7">
    <location>
        <begin position="227"/>
        <end position="466"/>
    </location>
</feature>
<evidence type="ECO:0000256" key="1">
    <source>
        <dbReference type="ARBA" id="ARBA00011073"/>
    </source>
</evidence>
<dbReference type="SUPFAM" id="SSF52743">
    <property type="entry name" value="Subtilisin-like"/>
    <property type="match status" value="1"/>
</dbReference>
<dbReference type="InterPro" id="IPR036852">
    <property type="entry name" value="Peptidase_S8/S53_dom_sf"/>
</dbReference>
<dbReference type="InterPro" id="IPR023828">
    <property type="entry name" value="Peptidase_S8_Ser-AS"/>
</dbReference>
<dbReference type="OrthoDB" id="5405281at2"/>
<reference evidence="8 9" key="1">
    <citation type="submission" date="2018-04" db="EMBL/GenBank/DDBJ databases">
        <title>Pararhodobacter oceanense sp. nov., isolated from marine intertidal sediment.</title>
        <authorList>
            <person name="Wang X.-L."/>
            <person name="Du Z.-J."/>
        </authorList>
    </citation>
    <scope>NUCLEOTIDE SEQUENCE [LARGE SCALE GENOMIC DNA]</scope>
    <source>
        <strain evidence="8 9">AM505</strain>
    </source>
</reference>
<feature type="region of interest" description="Disordered" evidence="6">
    <location>
        <begin position="44"/>
        <end position="90"/>
    </location>
</feature>
<dbReference type="AlphaFoldDB" id="A0A2T8HVT1"/>
<dbReference type="GO" id="GO:0004252">
    <property type="term" value="F:serine-type endopeptidase activity"/>
    <property type="evidence" value="ECO:0007669"/>
    <property type="project" value="UniProtKB-UniRule"/>
</dbReference>
<dbReference type="PROSITE" id="PS00138">
    <property type="entry name" value="SUBTILASE_SER"/>
    <property type="match status" value="1"/>
</dbReference>
<protein>
    <recommendedName>
        <fullName evidence="7">Peptidase S8/S53 domain-containing protein</fullName>
    </recommendedName>
</protein>
<keyword evidence="9" id="KW-1185">Reference proteome</keyword>
<accession>A0A2T8HVT1</accession>
<comment type="caution">
    <text evidence="8">The sequence shown here is derived from an EMBL/GenBank/DDBJ whole genome shotgun (WGS) entry which is preliminary data.</text>
</comment>
<name>A0A2T8HVT1_9RHOB</name>
<evidence type="ECO:0000256" key="2">
    <source>
        <dbReference type="ARBA" id="ARBA00022670"/>
    </source>
</evidence>